<proteinExistence type="predicted"/>
<organism evidence="2 3">
    <name type="scientific">Botrytis tulipae</name>
    <dbReference type="NCBI Taxonomy" id="87230"/>
    <lineage>
        <taxon>Eukaryota</taxon>
        <taxon>Fungi</taxon>
        <taxon>Dikarya</taxon>
        <taxon>Ascomycota</taxon>
        <taxon>Pezizomycotina</taxon>
        <taxon>Leotiomycetes</taxon>
        <taxon>Helotiales</taxon>
        <taxon>Sclerotiniaceae</taxon>
        <taxon>Botrytis</taxon>
    </lineage>
</organism>
<name>A0A4Z1EGM6_9HELO</name>
<evidence type="ECO:0000313" key="2">
    <source>
        <dbReference type="EMBL" id="TGO09593.1"/>
    </source>
</evidence>
<comment type="caution">
    <text evidence="2">The sequence shown here is derived from an EMBL/GenBank/DDBJ whole genome shotgun (WGS) entry which is preliminary data.</text>
</comment>
<sequence length="164" mass="18729">MATTGSTIMNSVNMIPIPNPRSLDWPGASALSLLGQQEIAKYDQEKILYSHIQRYRGSQDWNKLNVSDYIPLPNTHKFTTRMSLQNAAQRCRNAMIQLIGIHNERAVAHNRGIQAQKQNENEEEDAERAELTRIIVAMKAKNARDAEESIQSRAGNRMSLWKRR</sequence>
<dbReference type="Proteomes" id="UP000297777">
    <property type="component" value="Unassembled WGS sequence"/>
</dbReference>
<evidence type="ECO:0000256" key="1">
    <source>
        <dbReference type="SAM" id="MobiDB-lite"/>
    </source>
</evidence>
<dbReference type="AlphaFoldDB" id="A0A4Z1EGM6"/>
<gene>
    <name evidence="2" type="ORF">BTUL_0160g00090</name>
</gene>
<dbReference type="OrthoDB" id="3553206at2759"/>
<evidence type="ECO:0000313" key="3">
    <source>
        <dbReference type="Proteomes" id="UP000297777"/>
    </source>
</evidence>
<accession>A0A4Z1EGM6</accession>
<dbReference type="EMBL" id="PQXH01000160">
    <property type="protein sequence ID" value="TGO09593.1"/>
    <property type="molecule type" value="Genomic_DNA"/>
</dbReference>
<keyword evidence="3" id="KW-1185">Reference proteome</keyword>
<reference evidence="2 3" key="1">
    <citation type="submission" date="2017-12" db="EMBL/GenBank/DDBJ databases">
        <title>Comparative genomics of Botrytis spp.</title>
        <authorList>
            <person name="Valero-Jimenez C.A."/>
            <person name="Tapia P."/>
            <person name="Veloso J."/>
            <person name="Silva-Moreno E."/>
            <person name="Staats M."/>
            <person name="Valdes J.H."/>
            <person name="Van Kan J.A.L."/>
        </authorList>
    </citation>
    <scope>NUCLEOTIDE SEQUENCE [LARGE SCALE GENOMIC DNA]</scope>
    <source>
        <strain evidence="2 3">Bt9001</strain>
    </source>
</reference>
<feature type="region of interest" description="Disordered" evidence="1">
    <location>
        <begin position="142"/>
        <end position="164"/>
    </location>
</feature>
<protein>
    <submittedName>
        <fullName evidence="2">Uncharacterized protein</fullName>
    </submittedName>
</protein>